<dbReference type="Pfam" id="PF20610">
    <property type="entry name" value="TED_2"/>
    <property type="match status" value="1"/>
</dbReference>
<proteinExistence type="predicted"/>
<feature type="domain" description="Thioester" evidence="1">
    <location>
        <begin position="1"/>
        <end position="38"/>
    </location>
</feature>
<protein>
    <submittedName>
        <fullName evidence="2">Cna protein B-type domain protein</fullName>
    </submittedName>
</protein>
<dbReference type="InterPro" id="IPR046751">
    <property type="entry name" value="TED_2"/>
</dbReference>
<organism evidence="2">
    <name type="scientific">gut metagenome</name>
    <dbReference type="NCBI Taxonomy" id="749906"/>
    <lineage>
        <taxon>unclassified sequences</taxon>
        <taxon>metagenomes</taxon>
        <taxon>organismal metagenomes</taxon>
    </lineage>
</organism>
<sequence length="129" mass="13551">MAAAYAYGSSDAFYGTNATGQELAMDIYNYCVKKPEIPDVSMSFSDANVKAYIEGNTQRTKEITFHAAGQQSVTISLPSGVRFHNVSTGSTSAPGAKVTIQGGTKFYLSAPLTQAEDTAEVFASTMAGA</sequence>
<comment type="caution">
    <text evidence="2">The sequence shown here is derived from an EMBL/GenBank/DDBJ whole genome shotgun (WGS) entry which is preliminary data.</text>
</comment>
<evidence type="ECO:0000313" key="2">
    <source>
        <dbReference type="EMBL" id="EJX04845.1"/>
    </source>
</evidence>
<name>J9GW57_9ZZZZ</name>
<dbReference type="AlphaFoldDB" id="J9GW57"/>
<accession>J9GW57</accession>
<dbReference type="EMBL" id="AMCI01001661">
    <property type="protein sequence ID" value="EJX04845.1"/>
    <property type="molecule type" value="Genomic_DNA"/>
</dbReference>
<reference evidence="2" key="1">
    <citation type="journal article" date="2012" name="PLoS ONE">
        <title>Gene sets for utilization of primary and secondary nutrition supplies in the distal gut of endangered iberian lynx.</title>
        <authorList>
            <person name="Alcaide M."/>
            <person name="Messina E."/>
            <person name="Richter M."/>
            <person name="Bargiela R."/>
            <person name="Peplies J."/>
            <person name="Huws S.A."/>
            <person name="Newbold C.J."/>
            <person name="Golyshin P.N."/>
            <person name="Simon M.A."/>
            <person name="Lopez G."/>
            <person name="Yakimov M.M."/>
            <person name="Ferrer M."/>
        </authorList>
    </citation>
    <scope>NUCLEOTIDE SEQUENCE</scope>
</reference>
<gene>
    <name evidence="2" type="ORF">EVA_07048</name>
</gene>
<evidence type="ECO:0000259" key="1">
    <source>
        <dbReference type="Pfam" id="PF20610"/>
    </source>
</evidence>